<dbReference type="GO" id="GO:0005975">
    <property type="term" value="P:carbohydrate metabolic process"/>
    <property type="evidence" value="ECO:0007669"/>
    <property type="project" value="InterPro"/>
</dbReference>
<name>A0A133XFN7_9RHOO</name>
<dbReference type="Pfam" id="PF06833">
    <property type="entry name" value="MdcE"/>
    <property type="match status" value="1"/>
</dbReference>
<dbReference type="SUPFAM" id="SSF52096">
    <property type="entry name" value="ClpP/crotonase"/>
    <property type="match status" value="1"/>
</dbReference>
<organism evidence="1 2">
    <name type="scientific">Dechloromonas denitrificans</name>
    <dbReference type="NCBI Taxonomy" id="281362"/>
    <lineage>
        <taxon>Bacteria</taxon>
        <taxon>Pseudomonadati</taxon>
        <taxon>Pseudomonadota</taxon>
        <taxon>Betaproteobacteria</taxon>
        <taxon>Rhodocyclales</taxon>
        <taxon>Azonexaceae</taxon>
        <taxon>Dechloromonas</taxon>
    </lineage>
</organism>
<dbReference type="STRING" id="281362.AT959_17745"/>
<accession>A0A133XFN7</accession>
<evidence type="ECO:0000313" key="2">
    <source>
        <dbReference type="Proteomes" id="UP000070186"/>
    </source>
</evidence>
<dbReference type="NCBIfam" id="TIGR03134">
    <property type="entry name" value="malonate_gamma"/>
    <property type="match status" value="1"/>
</dbReference>
<keyword evidence="2" id="KW-1185">Reference proteome</keyword>
<proteinExistence type="predicted"/>
<sequence>MSLNDILDSLFPAGHAVDVANSVITGQAQTAQGPVAVLGTTDAAAIDHAMALALADFILDTVEQHPGRPLVFLVDTSGQALSRSQELLCLNGSLAHLASCVDLARRQGHASLSLVTANAVSGGFLSFGLMADKAYALADAQVRVMDLRAMARVTKIAHERLVELAASSPIFAPGAESYVRMGGIEAIWPAASAELLERALLAAVQTTPVTDQRMGCGLSRGGRQLAAGVAKMVQNTVLGA</sequence>
<dbReference type="RefSeq" id="WP_066886028.1">
    <property type="nucleotide sequence ID" value="NZ_LODL01000035.1"/>
</dbReference>
<reference evidence="1 2" key="1">
    <citation type="submission" date="2015-12" db="EMBL/GenBank/DDBJ databases">
        <title>Nitrous oxide reduction kinetics distinguish bacteria harboring typical versus atypical NosZ.</title>
        <authorList>
            <person name="Yoon S."/>
            <person name="Nissen S."/>
            <person name="Park D."/>
            <person name="Sanford R.A."/>
            <person name="Loeffler F.E."/>
        </authorList>
    </citation>
    <scope>NUCLEOTIDE SEQUENCE [LARGE SCALE GENOMIC DNA]</scope>
    <source>
        <strain evidence="1 2">ATCC BAA-841</strain>
    </source>
</reference>
<dbReference type="InterPro" id="IPR009648">
    <property type="entry name" value="Malonate_gamma"/>
</dbReference>
<dbReference type="Proteomes" id="UP000070186">
    <property type="component" value="Unassembled WGS sequence"/>
</dbReference>
<comment type="caution">
    <text evidence="1">The sequence shown here is derived from an EMBL/GenBank/DDBJ whole genome shotgun (WGS) entry which is preliminary data.</text>
</comment>
<gene>
    <name evidence="1" type="ORF">AT959_17745</name>
</gene>
<dbReference type="InterPro" id="IPR029045">
    <property type="entry name" value="ClpP/crotonase-like_dom_sf"/>
</dbReference>
<dbReference type="AlphaFoldDB" id="A0A133XFN7"/>
<evidence type="ECO:0000313" key="1">
    <source>
        <dbReference type="EMBL" id="KXB29768.1"/>
    </source>
</evidence>
<dbReference type="EMBL" id="LODL01000035">
    <property type="protein sequence ID" value="KXB29768.1"/>
    <property type="molecule type" value="Genomic_DNA"/>
</dbReference>
<protein>
    <submittedName>
        <fullName evidence="1">Biotin-independent malonate decarboxylase subunit gamma</fullName>
    </submittedName>
</protein>
<dbReference type="Gene3D" id="3.90.226.10">
    <property type="entry name" value="2-enoyl-CoA Hydratase, Chain A, domain 1"/>
    <property type="match status" value="1"/>
</dbReference>